<feature type="transmembrane region" description="Helical" evidence="2">
    <location>
        <begin position="55"/>
        <end position="75"/>
    </location>
</feature>
<gene>
    <name evidence="3" type="ORF">PGLA2088_LOCUS6801</name>
</gene>
<organism evidence="3 4">
    <name type="scientific">Polarella glacialis</name>
    <name type="common">Dinoflagellate</name>
    <dbReference type="NCBI Taxonomy" id="89957"/>
    <lineage>
        <taxon>Eukaryota</taxon>
        <taxon>Sar</taxon>
        <taxon>Alveolata</taxon>
        <taxon>Dinophyceae</taxon>
        <taxon>Suessiales</taxon>
        <taxon>Suessiaceae</taxon>
        <taxon>Polarella</taxon>
    </lineage>
</organism>
<evidence type="ECO:0000313" key="3">
    <source>
        <dbReference type="EMBL" id="CAE8648706.1"/>
    </source>
</evidence>
<evidence type="ECO:0000256" key="1">
    <source>
        <dbReference type="SAM" id="MobiDB-lite"/>
    </source>
</evidence>
<evidence type="ECO:0008006" key="5">
    <source>
        <dbReference type="Google" id="ProtNLM"/>
    </source>
</evidence>
<dbReference type="PANTHER" id="PTHR40861:SF1">
    <property type="entry name" value="PHOSPHATIDATE PHOSPHATASE APP1 CATALYTIC DOMAIN-CONTAINING PROTEIN"/>
    <property type="match status" value="1"/>
</dbReference>
<dbReference type="AlphaFoldDB" id="A0A813ICK5"/>
<keyword evidence="2" id="KW-0812">Transmembrane</keyword>
<feature type="transmembrane region" description="Helical" evidence="2">
    <location>
        <begin position="24"/>
        <end position="43"/>
    </location>
</feature>
<protein>
    <recommendedName>
        <fullName evidence="5">Phosphatidate phosphatase APP1 catalytic domain-containing protein</fullName>
    </recommendedName>
</protein>
<dbReference type="EMBL" id="CAJNNW010006891">
    <property type="protein sequence ID" value="CAE8648706.1"/>
    <property type="molecule type" value="Genomic_DNA"/>
</dbReference>
<keyword evidence="2" id="KW-0472">Membrane</keyword>
<dbReference type="Proteomes" id="UP000626109">
    <property type="component" value="Unassembled WGS sequence"/>
</dbReference>
<feature type="region of interest" description="Disordered" evidence="1">
    <location>
        <begin position="669"/>
        <end position="725"/>
    </location>
</feature>
<feature type="compositionally biased region" description="Basic and acidic residues" evidence="1">
    <location>
        <begin position="716"/>
        <end position="725"/>
    </location>
</feature>
<accession>A0A813ICK5</accession>
<dbReference type="PANTHER" id="PTHR40861">
    <property type="entry name" value="DUF2183 DOMAIN-CONTAINING PROTEIN"/>
    <property type="match status" value="1"/>
</dbReference>
<name>A0A813ICK5_POLGL</name>
<evidence type="ECO:0000256" key="2">
    <source>
        <dbReference type="SAM" id="Phobius"/>
    </source>
</evidence>
<sequence length="752" mass="83248">MVRPLDVESIFEGDDWTDISQRSIPVGLGGAALVLAVYFCWEGGPWHASRRAESASLTLVLLLIYVSCFVCGRMADLEERERAGFQMRQLMRLLLSIFILQQSVLPRVHPRYAQAILESACGGAMPEREGKKLLTRRSQDVAREVEGLIAEILTHSSGQGLATLVRAELLGPLMICLTLVAEMLTVVPAFDSQADEAIWIIELAVILAWLGVEVRSFYKMGVLAGQLHKRVVSIRDPWTLSNVLATVSAGSLLEVSTRDTRRWLLETALRDKLLCTRSKAILLFALQQLATRPRLPFWAQVAAADLLMSCHGPELTKLKNMVDASGSYFNLQRLVHVALTRRKLRSGVLQHLASEAKQSRSEGAVGIKILVDMDDTFVCSGGRFPKGCDRRFPHHMVYPGCLELLRVLDTSFRAEAPSCNLIFLSARPHIYKSVMEDKSYKLFLSLFHEGRLHTVPTLLPGLLSCGLRAMLTVACWHSRAWRKVGEAKFKTFTQFQTLYPEYDFIFLGDNGQGDLLAAQLMAEKEHQDLQLDQDMTSKPERPRFLGALIQEVMPTEFALASVPASLRGPDWHKALEDTGVIFHRSYVGAALALHARHPDIVGAKQVVSVVNAAVDDFHAGICVYGERRKGWDKARADLQNDLKKVVDSFPGSAGALKKLLCPGEVLRASEASEEVPMDKDELEPTPPAQKDESEPTPPAQQASKDESDPTPPAPKASKEEACIENSKVGHVEVEVRQDSSMNVPGILNVELQ</sequence>
<evidence type="ECO:0000313" key="4">
    <source>
        <dbReference type="Proteomes" id="UP000626109"/>
    </source>
</evidence>
<feature type="compositionally biased region" description="Acidic residues" evidence="1">
    <location>
        <begin position="671"/>
        <end position="683"/>
    </location>
</feature>
<reference evidence="3" key="1">
    <citation type="submission" date="2021-02" db="EMBL/GenBank/DDBJ databases">
        <authorList>
            <person name="Dougan E. K."/>
            <person name="Rhodes N."/>
            <person name="Thang M."/>
            <person name="Chan C."/>
        </authorList>
    </citation>
    <scope>NUCLEOTIDE SEQUENCE</scope>
</reference>
<comment type="caution">
    <text evidence="3">The sequence shown here is derived from an EMBL/GenBank/DDBJ whole genome shotgun (WGS) entry which is preliminary data.</text>
</comment>
<keyword evidence="2" id="KW-1133">Transmembrane helix</keyword>
<proteinExistence type="predicted"/>